<dbReference type="Proteomes" id="UP000198310">
    <property type="component" value="Unassembled WGS sequence"/>
</dbReference>
<evidence type="ECO:0000313" key="1">
    <source>
        <dbReference type="EMBL" id="SNS03140.1"/>
    </source>
</evidence>
<evidence type="ECO:0000313" key="2">
    <source>
        <dbReference type="Proteomes" id="UP000198310"/>
    </source>
</evidence>
<keyword evidence="2" id="KW-1185">Reference proteome</keyword>
<proteinExistence type="predicted"/>
<organism evidence="1 2">
    <name type="scientific">Hymenobacter mucosus</name>
    <dbReference type="NCBI Taxonomy" id="1411120"/>
    <lineage>
        <taxon>Bacteria</taxon>
        <taxon>Pseudomonadati</taxon>
        <taxon>Bacteroidota</taxon>
        <taxon>Cytophagia</taxon>
        <taxon>Cytophagales</taxon>
        <taxon>Hymenobacteraceae</taxon>
        <taxon>Hymenobacter</taxon>
    </lineage>
</organism>
<gene>
    <name evidence="1" type="ORF">SAMN06269173_11845</name>
</gene>
<sequence length="140" mass="15771">MAAPTPAPDYLTLHHRDDLGVLLVRWQRPLSGLEVQAGYEAIATHAVACRSRYWLLDYRGRSVPTEDDTDWFLTQFIPPLAGRLGGRVYLAFLMAPSHLSAIDQEDGVPLASDTHCHLRMFTEEGLAIAWLARRQHYESA</sequence>
<dbReference type="AlphaFoldDB" id="A0A239B5I9"/>
<reference evidence="2" key="1">
    <citation type="submission" date="2017-06" db="EMBL/GenBank/DDBJ databases">
        <authorList>
            <person name="Varghese N."/>
            <person name="Submissions S."/>
        </authorList>
    </citation>
    <scope>NUCLEOTIDE SEQUENCE [LARGE SCALE GENOMIC DNA]</scope>
    <source>
        <strain evidence="2">DSM 28041</strain>
    </source>
</reference>
<name>A0A239B5I9_9BACT</name>
<accession>A0A239B5I9</accession>
<protein>
    <recommendedName>
        <fullName evidence="3">SpoIIAA-like</fullName>
    </recommendedName>
</protein>
<dbReference type="RefSeq" id="WP_089334353.1">
    <property type="nucleotide sequence ID" value="NZ_FZNS01000018.1"/>
</dbReference>
<dbReference type="EMBL" id="FZNS01000018">
    <property type="protein sequence ID" value="SNS03140.1"/>
    <property type="molecule type" value="Genomic_DNA"/>
</dbReference>
<evidence type="ECO:0008006" key="3">
    <source>
        <dbReference type="Google" id="ProtNLM"/>
    </source>
</evidence>